<dbReference type="SUPFAM" id="SSF50814">
    <property type="entry name" value="Lipocalins"/>
    <property type="match status" value="1"/>
</dbReference>
<evidence type="ECO:0000256" key="8">
    <source>
        <dbReference type="SAM" id="MobiDB-lite"/>
    </source>
</evidence>
<accession>A0A5C6MFA9</accession>
<evidence type="ECO:0000256" key="6">
    <source>
        <dbReference type="ARBA" id="ARBA00030108"/>
    </source>
</evidence>
<keyword evidence="7" id="KW-0813">Transport</keyword>
<dbReference type="Proteomes" id="UP000324091">
    <property type="component" value="Unassembled WGS sequence"/>
</dbReference>
<dbReference type="InterPro" id="IPR000463">
    <property type="entry name" value="Fatty_acid-bd"/>
</dbReference>
<keyword evidence="4" id="KW-0845">Vitamin A</keyword>
<comment type="caution">
    <text evidence="10">The sequence shown here is derived from an EMBL/GenBank/DDBJ whole genome shotgun (WGS) entry which is preliminary data.</text>
</comment>
<evidence type="ECO:0000256" key="4">
    <source>
        <dbReference type="ARBA" id="ARBA00022893"/>
    </source>
</evidence>
<dbReference type="Gene3D" id="2.40.128.20">
    <property type="match status" value="1"/>
</dbReference>
<evidence type="ECO:0000256" key="2">
    <source>
        <dbReference type="ARBA" id="ARBA00008390"/>
    </source>
</evidence>
<dbReference type="PANTHER" id="PTHR34488">
    <property type="entry name" value="SI:CH211-245H14.1-RELATED"/>
    <property type="match status" value="1"/>
</dbReference>
<dbReference type="GO" id="GO:0019841">
    <property type="term" value="F:retinol binding"/>
    <property type="evidence" value="ECO:0007669"/>
    <property type="project" value="UniProtKB-KW"/>
</dbReference>
<dbReference type="PROSITE" id="PS00214">
    <property type="entry name" value="FABP"/>
    <property type="match status" value="1"/>
</dbReference>
<dbReference type="Pfam" id="PF00061">
    <property type="entry name" value="Lipocalin"/>
    <property type="match status" value="1"/>
</dbReference>
<feature type="domain" description="Cytosolic fatty-acid binding proteins" evidence="9">
    <location>
        <begin position="7"/>
        <end position="24"/>
    </location>
</feature>
<evidence type="ECO:0000256" key="7">
    <source>
        <dbReference type="RuleBase" id="RU003696"/>
    </source>
</evidence>
<feature type="compositionally biased region" description="Basic and acidic residues" evidence="8">
    <location>
        <begin position="697"/>
        <end position="710"/>
    </location>
</feature>
<dbReference type="FunFam" id="2.40.128.20:FF:000001">
    <property type="entry name" value="Fatty acid-binding protein, adipocyte"/>
    <property type="match status" value="1"/>
</dbReference>
<dbReference type="GO" id="GO:0016918">
    <property type="term" value="F:retinal binding"/>
    <property type="evidence" value="ECO:0007669"/>
    <property type="project" value="UniProtKB-KW"/>
</dbReference>
<dbReference type="InterPro" id="IPR012674">
    <property type="entry name" value="Calycin"/>
</dbReference>
<dbReference type="AlphaFoldDB" id="A0A5C6MFA9"/>
<evidence type="ECO:0000256" key="1">
    <source>
        <dbReference type="ARBA" id="ARBA00003699"/>
    </source>
</evidence>
<dbReference type="InterPro" id="IPR000566">
    <property type="entry name" value="Lipocln_cytosolic_FA-bd_dom"/>
</dbReference>
<comment type="function">
    <text evidence="1">Cytosolic CRABPs may regulate the access of retinoic acid to the nuclear retinoic acid receptors.</text>
</comment>
<evidence type="ECO:0000256" key="3">
    <source>
        <dbReference type="ARBA" id="ARBA00013592"/>
    </source>
</evidence>
<evidence type="ECO:0000256" key="5">
    <source>
        <dbReference type="ARBA" id="ARBA00023072"/>
    </source>
</evidence>
<organism evidence="10 11">
    <name type="scientific">Takifugu flavidus</name>
    <name type="common">sansaifugu</name>
    <dbReference type="NCBI Taxonomy" id="433684"/>
    <lineage>
        <taxon>Eukaryota</taxon>
        <taxon>Metazoa</taxon>
        <taxon>Chordata</taxon>
        <taxon>Craniata</taxon>
        <taxon>Vertebrata</taxon>
        <taxon>Euteleostomi</taxon>
        <taxon>Actinopterygii</taxon>
        <taxon>Neopterygii</taxon>
        <taxon>Teleostei</taxon>
        <taxon>Neoteleostei</taxon>
        <taxon>Acanthomorphata</taxon>
        <taxon>Eupercaria</taxon>
        <taxon>Tetraodontiformes</taxon>
        <taxon>Tetradontoidea</taxon>
        <taxon>Tetraodontidae</taxon>
        <taxon>Takifugu</taxon>
    </lineage>
</organism>
<name>A0A5C6MFA9_9TELE</name>
<gene>
    <name evidence="10" type="ORF">D4764_0126440</name>
</gene>
<keyword evidence="11" id="KW-1185">Reference proteome</keyword>
<feature type="region of interest" description="Disordered" evidence="8">
    <location>
        <begin position="682"/>
        <end position="710"/>
    </location>
</feature>
<comment type="similarity">
    <text evidence="2 7">Belongs to the calycin superfamily. Fatty-acid binding protein (FABP) family.</text>
</comment>
<evidence type="ECO:0000259" key="9">
    <source>
        <dbReference type="PROSITE" id="PS00214"/>
    </source>
</evidence>
<dbReference type="EMBL" id="RHFK02000510">
    <property type="protein sequence ID" value="TWW53874.1"/>
    <property type="molecule type" value="Genomic_DNA"/>
</dbReference>
<evidence type="ECO:0000313" key="11">
    <source>
        <dbReference type="Proteomes" id="UP000324091"/>
    </source>
</evidence>
<dbReference type="PANTHER" id="PTHR34488:SF1">
    <property type="entry name" value="SI:CH211-245H14.1-RELATED"/>
    <property type="match status" value="1"/>
</dbReference>
<sequence length="803" mass="92965">MVDAFCATWKLVESENFDDYMKALVSVGFATRQVGNVTKPTVIISLEGDKVVVRTQSTFKNTEISFKLGEEFDETTADDRNCKSTVSLEGDKLVHVQKWEGKETTFVREIKDGKMVMVRFCLNSKINTHVEIHIPTCPVKSRIKTDIDEALEGLPDNKAVILVVMHHTFDPDLVIVESRLQELPRNVRLTVNPLFYQGRLLGCNFVLIWNCLVVPGGSIWNPWSSSNIWNKVLCLRGFRNKNAHMEWVSKMKRVGHTEVNIPEDADYYLVFCPVKSRIKTDIDEALEGLPDNKAVILVVMHHTFDPHLVIVESRLQELPRNVRLTVDSLFYQGRLLRCNRNDIAWNQIQKSLNIPIPEPSWWMRLFNSVLLYLSGTKFFVCVASETRNKLMGWVSKMPSWWKRPFNLSGTKFFVYVASETKNAHMEWVSKMKRVGHTEVNIQEDADFYLVFCPVKSRIKTDIDEALEGLPVSGTKFFVCVASETRNKLMGWVSKMVCKCVTVAWNQIQKTFNIPIPEPSWWKRPFNLSGTKFFVYVASETKNAHMEWVSKMKRVGHTEVNIQEDADFYLVFCPVKSRIKTDIDEALEGLPDNKAIILVVMHHTFDPDLVIVESRLQELPRNVHLTVDSLFYRGRLLRCNRNDIAWNQIQKSLNILIPEPSWWKRPFNFKSRIKTDIDEALEGLPGSNQVGPRPKVGGQRDHVRQRDQGRQDGHDNKALILVVMHHTFDPDLVIVESRLQELPRNVRLTVDSLFYQGRLLWCNRNDIAWDQIQKSLNIPIPEVPPSWWMRLFNCEYYLHLDSHT</sequence>
<protein>
    <recommendedName>
        <fullName evidence="3">Cellular retinoic acid-binding protein 1</fullName>
    </recommendedName>
    <alternativeName>
        <fullName evidence="6">Cellular retinoic acid-binding protein I</fullName>
    </alternativeName>
</protein>
<keyword evidence="5" id="KW-0683">Retinol-binding</keyword>
<dbReference type="PRINTS" id="PR00178">
    <property type="entry name" value="FATTYACIDBP"/>
</dbReference>
<proteinExistence type="inferred from homology"/>
<evidence type="ECO:0000313" key="10">
    <source>
        <dbReference type="EMBL" id="TWW53874.1"/>
    </source>
</evidence>
<reference evidence="10 11" key="1">
    <citation type="submission" date="2019-04" db="EMBL/GenBank/DDBJ databases">
        <title>Chromosome genome assembly for Takifugu flavidus.</title>
        <authorList>
            <person name="Xiao S."/>
        </authorList>
    </citation>
    <scope>NUCLEOTIDE SEQUENCE [LARGE SCALE GENOMIC DNA]</scope>
    <source>
        <strain evidence="10">HTHZ2018</strain>
        <tissue evidence="10">Muscle</tissue>
    </source>
</reference>